<dbReference type="PROSITE" id="PS01081">
    <property type="entry name" value="HTH_TETR_1"/>
    <property type="match status" value="1"/>
</dbReference>
<dbReference type="InterPro" id="IPR050109">
    <property type="entry name" value="HTH-type_TetR-like_transc_reg"/>
</dbReference>
<dbReference type="InterPro" id="IPR001647">
    <property type="entry name" value="HTH_TetR"/>
</dbReference>
<feature type="DNA-binding region" description="H-T-H motif" evidence="4">
    <location>
        <begin position="39"/>
        <end position="58"/>
    </location>
</feature>
<dbReference type="STRING" id="758803.SAMN05421803_106154"/>
<evidence type="ECO:0000313" key="7">
    <source>
        <dbReference type="Proteomes" id="UP000184452"/>
    </source>
</evidence>
<dbReference type="OrthoDB" id="3787664at2"/>
<dbReference type="PROSITE" id="PS50977">
    <property type="entry name" value="HTH_TETR_2"/>
    <property type="match status" value="1"/>
</dbReference>
<accession>A0A1M6JIW5</accession>
<dbReference type="GO" id="GO:0000976">
    <property type="term" value="F:transcription cis-regulatory region binding"/>
    <property type="evidence" value="ECO:0007669"/>
    <property type="project" value="TreeGrafter"/>
</dbReference>
<evidence type="ECO:0000256" key="2">
    <source>
        <dbReference type="ARBA" id="ARBA00023125"/>
    </source>
</evidence>
<dbReference type="SUPFAM" id="SSF46689">
    <property type="entry name" value="Homeodomain-like"/>
    <property type="match status" value="1"/>
</dbReference>
<evidence type="ECO:0000313" key="6">
    <source>
        <dbReference type="EMBL" id="SHJ46620.1"/>
    </source>
</evidence>
<keyword evidence="2 4" id="KW-0238">DNA-binding</keyword>
<reference evidence="6 7" key="1">
    <citation type="submission" date="2016-11" db="EMBL/GenBank/DDBJ databases">
        <authorList>
            <person name="Jaros S."/>
            <person name="Januszkiewicz K."/>
            <person name="Wedrychowicz H."/>
        </authorList>
    </citation>
    <scope>NUCLEOTIDE SEQUENCE [LARGE SCALE GENOMIC DNA]</scope>
    <source>
        <strain evidence="6 7">CGMCC 4.5723</strain>
    </source>
</reference>
<dbReference type="InterPro" id="IPR023772">
    <property type="entry name" value="DNA-bd_HTH_TetR-type_CS"/>
</dbReference>
<dbReference type="GO" id="GO:0003700">
    <property type="term" value="F:DNA-binding transcription factor activity"/>
    <property type="evidence" value="ECO:0007669"/>
    <property type="project" value="TreeGrafter"/>
</dbReference>
<gene>
    <name evidence="6" type="ORF">SAMN05421803_106154</name>
</gene>
<dbReference type="EMBL" id="FQZK01000006">
    <property type="protein sequence ID" value="SHJ46620.1"/>
    <property type="molecule type" value="Genomic_DNA"/>
</dbReference>
<dbReference type="Proteomes" id="UP000184452">
    <property type="component" value="Unassembled WGS sequence"/>
</dbReference>
<name>A0A1M6JIW5_9ACTN</name>
<keyword evidence="1" id="KW-0805">Transcription regulation</keyword>
<keyword evidence="3" id="KW-0804">Transcription</keyword>
<dbReference type="AlphaFoldDB" id="A0A1M6JIW5"/>
<evidence type="ECO:0000256" key="1">
    <source>
        <dbReference type="ARBA" id="ARBA00023015"/>
    </source>
</evidence>
<dbReference type="PANTHER" id="PTHR30055:SF238">
    <property type="entry name" value="MYCOFACTOCIN BIOSYNTHESIS TRANSCRIPTIONAL REGULATOR MFTR-RELATED"/>
    <property type="match status" value="1"/>
</dbReference>
<organism evidence="6 7">
    <name type="scientific">Nocardiopsis flavescens</name>
    <dbReference type="NCBI Taxonomy" id="758803"/>
    <lineage>
        <taxon>Bacteria</taxon>
        <taxon>Bacillati</taxon>
        <taxon>Actinomycetota</taxon>
        <taxon>Actinomycetes</taxon>
        <taxon>Streptosporangiales</taxon>
        <taxon>Nocardiopsidaceae</taxon>
        <taxon>Nocardiopsis</taxon>
    </lineage>
</organism>
<dbReference type="InterPro" id="IPR009057">
    <property type="entry name" value="Homeodomain-like_sf"/>
</dbReference>
<evidence type="ECO:0000259" key="5">
    <source>
        <dbReference type="PROSITE" id="PS50977"/>
    </source>
</evidence>
<evidence type="ECO:0000256" key="3">
    <source>
        <dbReference type="ARBA" id="ARBA00023163"/>
    </source>
</evidence>
<dbReference type="Pfam" id="PF00440">
    <property type="entry name" value="TetR_N"/>
    <property type="match status" value="1"/>
</dbReference>
<dbReference type="PANTHER" id="PTHR30055">
    <property type="entry name" value="HTH-TYPE TRANSCRIPTIONAL REGULATOR RUTR"/>
    <property type="match status" value="1"/>
</dbReference>
<dbReference type="RefSeq" id="WP_073379416.1">
    <property type="nucleotide sequence ID" value="NZ_FQZK01000006.1"/>
</dbReference>
<dbReference type="Gene3D" id="1.10.357.10">
    <property type="entry name" value="Tetracycline Repressor, domain 2"/>
    <property type="match status" value="1"/>
</dbReference>
<dbReference type="Gene3D" id="1.10.10.60">
    <property type="entry name" value="Homeodomain-like"/>
    <property type="match status" value="1"/>
</dbReference>
<feature type="domain" description="HTH tetR-type" evidence="5">
    <location>
        <begin position="16"/>
        <end position="76"/>
    </location>
</feature>
<protein>
    <submittedName>
        <fullName evidence="6">DNA-binding transcriptional regulator, AcrR family</fullName>
    </submittedName>
</protein>
<sequence>MTTEELRGGLRERKKQRTRRDLVAASLDLCARHGFDTATLDDIAARAEVSKRTFFRFFAAKEDAVLAPEVELFDAMLQALRAHSLQGPLIDVLRDAVIGALDGRGPQWHAQFAAALGIIEASPAVRAAALGHCSLVTDRAALLLRERTGADPQGEQMARLTVDVFVAAWRSASARWSQQGAPDPAALRRLAAQACARVVRVPDYTLTPRP</sequence>
<keyword evidence="7" id="KW-1185">Reference proteome</keyword>
<proteinExistence type="predicted"/>
<evidence type="ECO:0000256" key="4">
    <source>
        <dbReference type="PROSITE-ProRule" id="PRU00335"/>
    </source>
</evidence>